<feature type="transmembrane region" description="Helical" evidence="5">
    <location>
        <begin position="388"/>
        <end position="408"/>
    </location>
</feature>
<dbReference type="Pfam" id="PF07690">
    <property type="entry name" value="MFS_1"/>
    <property type="match status" value="1"/>
</dbReference>
<feature type="transmembrane region" description="Helical" evidence="5">
    <location>
        <begin position="40"/>
        <end position="67"/>
    </location>
</feature>
<dbReference type="Proteomes" id="UP001596039">
    <property type="component" value="Unassembled WGS sequence"/>
</dbReference>
<dbReference type="InterPro" id="IPR020846">
    <property type="entry name" value="MFS_dom"/>
</dbReference>
<feature type="transmembrane region" description="Helical" evidence="5">
    <location>
        <begin position="165"/>
        <end position="183"/>
    </location>
</feature>
<dbReference type="PROSITE" id="PS50850">
    <property type="entry name" value="MFS"/>
    <property type="match status" value="1"/>
</dbReference>
<feature type="transmembrane region" description="Helical" evidence="5">
    <location>
        <begin position="98"/>
        <end position="121"/>
    </location>
</feature>
<evidence type="ECO:0000256" key="5">
    <source>
        <dbReference type="SAM" id="Phobius"/>
    </source>
</evidence>
<proteinExistence type="predicted"/>
<name>A0ABW0NMU9_9MICO</name>
<feature type="transmembrane region" description="Helical" evidence="5">
    <location>
        <begin position="215"/>
        <end position="236"/>
    </location>
</feature>
<keyword evidence="8" id="KW-1185">Reference proteome</keyword>
<dbReference type="CDD" id="cd06174">
    <property type="entry name" value="MFS"/>
    <property type="match status" value="1"/>
</dbReference>
<evidence type="ECO:0000259" key="6">
    <source>
        <dbReference type="PROSITE" id="PS50850"/>
    </source>
</evidence>
<comment type="subcellular location">
    <subcellularLocation>
        <location evidence="1">Cell membrane</location>
        <topology evidence="1">Multi-pass membrane protein</topology>
    </subcellularLocation>
</comment>
<dbReference type="Gene3D" id="1.20.1250.20">
    <property type="entry name" value="MFS general substrate transporter like domains"/>
    <property type="match status" value="2"/>
</dbReference>
<accession>A0ABW0NMU9</accession>
<feature type="transmembrane region" description="Helical" evidence="5">
    <location>
        <begin position="348"/>
        <end position="368"/>
    </location>
</feature>
<evidence type="ECO:0000256" key="4">
    <source>
        <dbReference type="ARBA" id="ARBA00023136"/>
    </source>
</evidence>
<evidence type="ECO:0000313" key="8">
    <source>
        <dbReference type="Proteomes" id="UP001596039"/>
    </source>
</evidence>
<organism evidence="7 8">
    <name type="scientific">Lysinimonas soli</name>
    <dbReference type="NCBI Taxonomy" id="1074233"/>
    <lineage>
        <taxon>Bacteria</taxon>
        <taxon>Bacillati</taxon>
        <taxon>Actinomycetota</taxon>
        <taxon>Actinomycetes</taxon>
        <taxon>Micrococcales</taxon>
        <taxon>Microbacteriaceae</taxon>
        <taxon>Lysinimonas</taxon>
    </lineage>
</organism>
<evidence type="ECO:0000313" key="7">
    <source>
        <dbReference type="EMBL" id="MFC5501756.1"/>
    </source>
</evidence>
<reference evidence="8" key="1">
    <citation type="journal article" date="2019" name="Int. J. Syst. Evol. Microbiol.">
        <title>The Global Catalogue of Microorganisms (GCM) 10K type strain sequencing project: providing services to taxonomists for standard genome sequencing and annotation.</title>
        <authorList>
            <consortium name="The Broad Institute Genomics Platform"/>
            <consortium name="The Broad Institute Genome Sequencing Center for Infectious Disease"/>
            <person name="Wu L."/>
            <person name="Ma J."/>
        </authorList>
    </citation>
    <scope>NUCLEOTIDE SEQUENCE [LARGE SCALE GENOMIC DNA]</scope>
    <source>
        <strain evidence="8">CGMCC 4.6997</strain>
    </source>
</reference>
<feature type="transmembrane region" description="Helical" evidence="5">
    <location>
        <begin position="74"/>
        <end position="92"/>
    </location>
</feature>
<keyword evidence="4 5" id="KW-0472">Membrane</keyword>
<protein>
    <submittedName>
        <fullName evidence="7">Nitrate/nitrite transporter</fullName>
    </submittedName>
</protein>
<gene>
    <name evidence="7" type="ORF">ACFPJ4_05815</name>
</gene>
<evidence type="ECO:0000256" key="1">
    <source>
        <dbReference type="ARBA" id="ARBA00004651"/>
    </source>
</evidence>
<dbReference type="RefSeq" id="WP_386739352.1">
    <property type="nucleotide sequence ID" value="NZ_JBHSMG010000001.1"/>
</dbReference>
<dbReference type="EMBL" id="JBHSMG010000001">
    <property type="protein sequence ID" value="MFC5501756.1"/>
    <property type="molecule type" value="Genomic_DNA"/>
</dbReference>
<dbReference type="SUPFAM" id="SSF103473">
    <property type="entry name" value="MFS general substrate transporter"/>
    <property type="match status" value="1"/>
</dbReference>
<feature type="transmembrane region" description="Helical" evidence="5">
    <location>
        <begin position="282"/>
        <end position="300"/>
    </location>
</feature>
<dbReference type="InterPro" id="IPR036259">
    <property type="entry name" value="MFS_trans_sf"/>
</dbReference>
<feature type="domain" description="Major facilitator superfamily (MFS) profile" evidence="6">
    <location>
        <begin position="9"/>
        <end position="413"/>
    </location>
</feature>
<dbReference type="InterPro" id="IPR011701">
    <property type="entry name" value="MFS"/>
</dbReference>
<dbReference type="InterPro" id="IPR051337">
    <property type="entry name" value="OPA_Antiporter"/>
</dbReference>
<feature type="transmembrane region" description="Helical" evidence="5">
    <location>
        <begin position="306"/>
        <end position="327"/>
    </location>
</feature>
<dbReference type="PANTHER" id="PTHR43826:SF3">
    <property type="entry name" value="GLUCOSE-6-PHOSPHATE EXCHANGER SLC37A4"/>
    <property type="match status" value="1"/>
</dbReference>
<evidence type="ECO:0000256" key="3">
    <source>
        <dbReference type="ARBA" id="ARBA00022989"/>
    </source>
</evidence>
<feature type="transmembrane region" description="Helical" evidence="5">
    <location>
        <begin position="248"/>
        <end position="273"/>
    </location>
</feature>
<keyword evidence="2 5" id="KW-0812">Transmembrane</keyword>
<evidence type="ECO:0000256" key="2">
    <source>
        <dbReference type="ARBA" id="ARBA00022692"/>
    </source>
</evidence>
<keyword evidence="3 5" id="KW-1133">Transmembrane helix</keyword>
<dbReference type="PANTHER" id="PTHR43826">
    <property type="entry name" value="GLUCOSE-6-PHOSPHATE EXCHANGER SLC37A4"/>
    <property type="match status" value="1"/>
</dbReference>
<sequence>MNSARSWIVFAGAVFAYLIGVTQRTSFGVATVDATERFHVTAAAVSSVAVVQIIVYAALQIPVGILVDRVGPRTFIVGGALIMAAGQAVLAVSPTLTLAIAARVLVGVGDAMTFVSVIRLLPNWFGGRLLPQLSQWVGVIGQLGQIVSAVPFALLLHLVGWQSGLLWASGASIVAAAVALALVRRGEPPAATGPLPTHGPWAQLRASARRPGTQLGFWAHLVGGTVPTLMSIMWGYPFLTAGLGYDVATAATVFSMLVVGSVVAGPVVGLLVARYPLRRSNLVLTLVGIMFALWFAVLLWPGHPPLGLVVALFVAIGMGGPGSLIGFDLARSFNPGHALGSASGIVNVGGFLGGFVCMFGIGVALDVIDAVRVAGGGSSQLYSFDSFRIAFLVPVVIVAIGVIGLLNARRRTRRRLYEEEGIEVAPLWVALFRSRRDR</sequence>
<feature type="transmembrane region" description="Helical" evidence="5">
    <location>
        <begin position="133"/>
        <end position="159"/>
    </location>
</feature>
<comment type="caution">
    <text evidence="7">The sequence shown here is derived from an EMBL/GenBank/DDBJ whole genome shotgun (WGS) entry which is preliminary data.</text>
</comment>